<dbReference type="GeneID" id="20249366"/>
<evidence type="ECO:0000256" key="1">
    <source>
        <dbReference type="SAM" id="Phobius"/>
    </source>
</evidence>
<dbReference type="Proteomes" id="UP000030746">
    <property type="component" value="Unassembled WGS sequence"/>
</dbReference>
<evidence type="ECO:0000259" key="2">
    <source>
        <dbReference type="PROSITE" id="PS50041"/>
    </source>
</evidence>
<reference evidence="4 5" key="1">
    <citation type="journal article" date="2013" name="Nature">
        <title>Insights into bilaterian evolution from three spiralian genomes.</title>
        <authorList>
            <person name="Simakov O."/>
            <person name="Marletaz F."/>
            <person name="Cho S.J."/>
            <person name="Edsinger-Gonzales E."/>
            <person name="Havlak P."/>
            <person name="Hellsten U."/>
            <person name="Kuo D.H."/>
            <person name="Larsson T."/>
            <person name="Lv J."/>
            <person name="Arendt D."/>
            <person name="Savage R."/>
            <person name="Osoegawa K."/>
            <person name="de Jong P."/>
            <person name="Grimwood J."/>
            <person name="Chapman J.A."/>
            <person name="Shapiro H."/>
            <person name="Aerts A."/>
            <person name="Otillar R.P."/>
            <person name="Terry A.Y."/>
            <person name="Boore J.L."/>
            <person name="Grigoriev I.V."/>
            <person name="Lindberg D.R."/>
            <person name="Seaver E.C."/>
            <person name="Weisblat D.A."/>
            <person name="Putnam N.H."/>
            <person name="Rokhsar D.S."/>
        </authorList>
    </citation>
    <scope>NUCLEOTIDE SEQUENCE [LARGE SCALE GENOMIC DNA]</scope>
</reference>
<dbReference type="Pfam" id="PF00024">
    <property type="entry name" value="PAN_1"/>
    <property type="match status" value="1"/>
</dbReference>
<dbReference type="HOGENOM" id="CLU_502779_0_0_1"/>
<dbReference type="KEGG" id="lgi:LOTGIDRAFT_233825"/>
<protein>
    <recommendedName>
        <fullName evidence="6">C-type lectin domain-containing protein</fullName>
    </recommendedName>
</protein>
<proteinExistence type="predicted"/>
<keyword evidence="5" id="KW-1185">Reference proteome</keyword>
<accession>V4A0V8</accession>
<organism evidence="4 5">
    <name type="scientific">Lottia gigantea</name>
    <name type="common">Giant owl limpet</name>
    <dbReference type="NCBI Taxonomy" id="225164"/>
    <lineage>
        <taxon>Eukaryota</taxon>
        <taxon>Metazoa</taxon>
        <taxon>Spiralia</taxon>
        <taxon>Lophotrochozoa</taxon>
        <taxon>Mollusca</taxon>
        <taxon>Gastropoda</taxon>
        <taxon>Patellogastropoda</taxon>
        <taxon>Lottioidea</taxon>
        <taxon>Lottiidae</taxon>
        <taxon>Lottia</taxon>
    </lineage>
</organism>
<dbReference type="SUPFAM" id="SSF57414">
    <property type="entry name" value="Hairpin loop containing domain-like"/>
    <property type="match status" value="1"/>
</dbReference>
<evidence type="ECO:0000313" key="4">
    <source>
        <dbReference type="EMBL" id="ESO90317.1"/>
    </source>
</evidence>
<dbReference type="EMBL" id="KB202444">
    <property type="protein sequence ID" value="ESO90317.1"/>
    <property type="molecule type" value="Genomic_DNA"/>
</dbReference>
<dbReference type="SMART" id="SM00473">
    <property type="entry name" value="PAN_AP"/>
    <property type="match status" value="1"/>
</dbReference>
<dbReference type="AlphaFoldDB" id="V4A0V8"/>
<feature type="domain" description="C-type lectin" evidence="2">
    <location>
        <begin position="15"/>
        <end position="127"/>
    </location>
</feature>
<dbReference type="PROSITE" id="PS50948">
    <property type="entry name" value="PAN"/>
    <property type="match status" value="1"/>
</dbReference>
<keyword evidence="1" id="KW-1133">Transmembrane helix</keyword>
<dbReference type="InterPro" id="IPR050111">
    <property type="entry name" value="C-type_lectin/snaclec_domain"/>
</dbReference>
<dbReference type="Pfam" id="PF00059">
    <property type="entry name" value="Lectin_C"/>
    <property type="match status" value="1"/>
</dbReference>
<evidence type="ECO:0000259" key="3">
    <source>
        <dbReference type="PROSITE" id="PS50948"/>
    </source>
</evidence>
<dbReference type="CDD" id="cd01099">
    <property type="entry name" value="PAN_AP_HGF"/>
    <property type="match status" value="1"/>
</dbReference>
<dbReference type="InterPro" id="IPR016187">
    <property type="entry name" value="CTDL_fold"/>
</dbReference>
<dbReference type="SUPFAM" id="SSF56436">
    <property type="entry name" value="C-type lectin-like"/>
    <property type="match status" value="1"/>
</dbReference>
<dbReference type="InterPro" id="IPR003609">
    <property type="entry name" value="Pan_app"/>
</dbReference>
<evidence type="ECO:0008006" key="6">
    <source>
        <dbReference type="Google" id="ProtNLM"/>
    </source>
</evidence>
<keyword evidence="1" id="KW-0472">Membrane</keyword>
<dbReference type="InterPro" id="IPR001304">
    <property type="entry name" value="C-type_lectin-like"/>
</dbReference>
<dbReference type="CDD" id="cd00037">
    <property type="entry name" value="CLECT"/>
    <property type="match status" value="1"/>
</dbReference>
<sequence>MVLWDYDGQSKNEFSYGRKYFINSSNQTWTEAQRQCQESTGNLATVYSLSTIGSLNLSGDSMFWVGLRQRSPNIWTWTDGTEKDWDNWNGELPVITDIEMSCVASVFKHPNNWFPLNCSSKLPSLCEIKQGGCIYQVIYGASLISHNRQLIEQVSVEDCKEHCNSATDFICRSFEYRPSGQFCQLSDVSRNLKPASFIAYDPSWNYYQRNCNTGTILNTSSVTSSSILPTPSSIYSSIDDTSSFFLSSQYTSSSYDVTSMYDVTSIYDVTSSPEFISSSFDVISSSFDVITSTNIISSSEWNNILTICTEIELSSKPPNESYVPEEVRELQELETVYKERKSILKKTSVSDPRPSSTYVGSTAVIVAFSLVGLIVLVDIITFPTHLRTVRRHNDLANRRRSRKKREKKLKKELEKLESSSLVMRPGVSGNSSVQNGGNGILASRRNLINSIQSEHIIEADIQGAQLSMEDSGFVGWDDIELYVADNSKNSTNCDNPSGSAIVTSEESDITRGDNWTLRQYQRDSTKSLSYIYDGNGLISTKL</sequence>
<dbReference type="RefSeq" id="XP_009058989.1">
    <property type="nucleotide sequence ID" value="XM_009060741.1"/>
</dbReference>
<feature type="domain" description="Apple" evidence="3">
    <location>
        <begin position="126"/>
        <end position="211"/>
    </location>
</feature>
<dbReference type="PANTHER" id="PTHR22803">
    <property type="entry name" value="MANNOSE, PHOSPHOLIPASE, LECTIN RECEPTOR RELATED"/>
    <property type="match status" value="1"/>
</dbReference>
<dbReference type="InterPro" id="IPR016186">
    <property type="entry name" value="C-type_lectin-like/link_sf"/>
</dbReference>
<dbReference type="SMART" id="SM00034">
    <property type="entry name" value="CLECT"/>
    <property type="match status" value="1"/>
</dbReference>
<feature type="transmembrane region" description="Helical" evidence="1">
    <location>
        <begin position="358"/>
        <end position="382"/>
    </location>
</feature>
<dbReference type="PROSITE" id="PS50041">
    <property type="entry name" value="C_TYPE_LECTIN_2"/>
    <property type="match status" value="1"/>
</dbReference>
<name>V4A0V8_LOTGI</name>
<evidence type="ECO:0000313" key="5">
    <source>
        <dbReference type="Proteomes" id="UP000030746"/>
    </source>
</evidence>
<dbReference type="Gene3D" id="3.50.4.10">
    <property type="entry name" value="Hepatocyte Growth Factor"/>
    <property type="match status" value="1"/>
</dbReference>
<keyword evidence="1" id="KW-0812">Transmembrane</keyword>
<dbReference type="Gene3D" id="3.10.100.10">
    <property type="entry name" value="Mannose-Binding Protein A, subunit A"/>
    <property type="match status" value="1"/>
</dbReference>
<dbReference type="OMA" id="DYYHWTC"/>
<dbReference type="OrthoDB" id="6093509at2759"/>
<dbReference type="CTD" id="20249366"/>
<gene>
    <name evidence="4" type="ORF">LOTGIDRAFT_233825</name>
</gene>